<dbReference type="OrthoDB" id="10329693at2759"/>
<reference evidence="4" key="1">
    <citation type="submission" date="2025-08" db="UniProtKB">
        <authorList>
            <consortium name="RefSeq"/>
        </authorList>
    </citation>
    <scope>IDENTIFICATION</scope>
</reference>
<evidence type="ECO:0000256" key="2">
    <source>
        <dbReference type="SAM" id="Phobius"/>
    </source>
</evidence>
<gene>
    <name evidence="4" type="primary">LOC106061527</name>
</gene>
<name>A0A9W3AHB6_BIOGL</name>
<evidence type="ECO:0000313" key="3">
    <source>
        <dbReference type="Proteomes" id="UP001165740"/>
    </source>
</evidence>
<proteinExistence type="predicted"/>
<keyword evidence="2" id="KW-0812">Transmembrane</keyword>
<feature type="transmembrane region" description="Helical" evidence="2">
    <location>
        <begin position="81"/>
        <end position="106"/>
    </location>
</feature>
<keyword evidence="2" id="KW-0472">Membrane</keyword>
<keyword evidence="3" id="KW-1185">Reference proteome</keyword>
<evidence type="ECO:0000313" key="4">
    <source>
        <dbReference type="RefSeq" id="XP_055886632.1"/>
    </source>
</evidence>
<sequence length="240" mass="26859">MVRIMLVKLYTIVSYNKLKVASLRKTACNNGVPTCAPSCSNSCHPNACDIFTGTCNTGCPDGYLPPNCTLPLNITESDVPAGGWVGVGIASCVVLLLIVIAVVFLYRRKRIKHNQPARKSKVTKQPDNDPYDDPDESDHYDTIEPPKPYEREYAKSPSEQDKDIPDKQYDHLSGETAPKNDYAKVENHDNAKELEDDQSSKKSYTELEAESELNQYSYSDQSKNEKLGRLFIVSDYIDVI</sequence>
<feature type="compositionally biased region" description="Basic and acidic residues" evidence="1">
    <location>
        <begin position="181"/>
        <end position="205"/>
    </location>
</feature>
<dbReference type="RefSeq" id="XP_055886632.1">
    <property type="nucleotide sequence ID" value="XM_056030657.1"/>
</dbReference>
<feature type="compositionally biased region" description="Polar residues" evidence="1">
    <location>
        <begin position="212"/>
        <end position="221"/>
    </location>
</feature>
<keyword evidence="2" id="KW-1133">Transmembrane helix</keyword>
<evidence type="ECO:0000256" key="1">
    <source>
        <dbReference type="SAM" id="MobiDB-lite"/>
    </source>
</evidence>
<protein>
    <submittedName>
        <fullName evidence="4">Uncharacterized protein LOC106061527</fullName>
    </submittedName>
</protein>
<accession>A0A9W3AHB6</accession>
<dbReference type="GeneID" id="106061527"/>
<feature type="region of interest" description="Disordered" evidence="1">
    <location>
        <begin position="115"/>
        <end position="221"/>
    </location>
</feature>
<feature type="compositionally biased region" description="Basic and acidic residues" evidence="1">
    <location>
        <begin position="137"/>
        <end position="173"/>
    </location>
</feature>
<dbReference type="AlphaFoldDB" id="A0A9W3AHB6"/>
<organism evidence="3 4">
    <name type="scientific">Biomphalaria glabrata</name>
    <name type="common">Bloodfluke planorb</name>
    <name type="synonym">Freshwater snail</name>
    <dbReference type="NCBI Taxonomy" id="6526"/>
    <lineage>
        <taxon>Eukaryota</taxon>
        <taxon>Metazoa</taxon>
        <taxon>Spiralia</taxon>
        <taxon>Lophotrochozoa</taxon>
        <taxon>Mollusca</taxon>
        <taxon>Gastropoda</taxon>
        <taxon>Heterobranchia</taxon>
        <taxon>Euthyneura</taxon>
        <taxon>Panpulmonata</taxon>
        <taxon>Hygrophila</taxon>
        <taxon>Lymnaeoidea</taxon>
        <taxon>Planorbidae</taxon>
        <taxon>Biomphalaria</taxon>
    </lineage>
</organism>
<dbReference type="Proteomes" id="UP001165740">
    <property type="component" value="Chromosome 5"/>
</dbReference>